<comment type="caution">
    <text evidence="1">The sequence shown here is derived from an EMBL/GenBank/DDBJ whole genome shotgun (WGS) entry which is preliminary data.</text>
</comment>
<keyword evidence="2" id="KW-1185">Reference proteome</keyword>
<name>A0ABR7JN88_9FIRM</name>
<reference evidence="1 2" key="1">
    <citation type="submission" date="2020-08" db="EMBL/GenBank/DDBJ databases">
        <authorList>
            <person name="Liu C."/>
            <person name="Sun Q."/>
        </authorList>
    </citation>
    <scope>NUCLEOTIDE SEQUENCE [LARGE SCALE GENOMIC DNA]</scope>
    <source>
        <strain evidence="1 2">NSJ-18</strain>
    </source>
</reference>
<sequence>MSSIDFNSREKKYLTITLNDDKKTTIMILSPSKKVMNKLVEIKDLIDDESNDISEDEQINILYETCSVVMSRNKGGINIGKDLLEEIFDIDDVQFFLSKYMEFVGSRIKGKN</sequence>
<dbReference type="EMBL" id="JACRWE010000002">
    <property type="protein sequence ID" value="MBC5996378.1"/>
    <property type="molecule type" value="Genomic_DNA"/>
</dbReference>
<organism evidence="1 2">
    <name type="scientific">Romboutsia faecis</name>
    <dbReference type="NCBI Taxonomy" id="2764597"/>
    <lineage>
        <taxon>Bacteria</taxon>
        <taxon>Bacillati</taxon>
        <taxon>Bacillota</taxon>
        <taxon>Clostridia</taxon>
        <taxon>Peptostreptococcales</taxon>
        <taxon>Peptostreptococcaceae</taxon>
        <taxon>Romboutsia</taxon>
    </lineage>
</organism>
<protein>
    <recommendedName>
        <fullName evidence="3">Phage protein</fullName>
    </recommendedName>
</protein>
<evidence type="ECO:0000313" key="1">
    <source>
        <dbReference type="EMBL" id="MBC5996378.1"/>
    </source>
</evidence>
<proteinExistence type="predicted"/>
<gene>
    <name evidence="1" type="ORF">H8923_06350</name>
</gene>
<dbReference type="RefSeq" id="WP_153971997.1">
    <property type="nucleotide sequence ID" value="NZ_JACRWE010000002.1"/>
</dbReference>
<accession>A0ABR7JN88</accession>
<dbReference type="Proteomes" id="UP000609849">
    <property type="component" value="Unassembled WGS sequence"/>
</dbReference>
<evidence type="ECO:0008006" key="3">
    <source>
        <dbReference type="Google" id="ProtNLM"/>
    </source>
</evidence>
<evidence type="ECO:0000313" key="2">
    <source>
        <dbReference type="Proteomes" id="UP000609849"/>
    </source>
</evidence>